<keyword evidence="3" id="KW-0732">Signal</keyword>
<feature type="signal peptide" evidence="3">
    <location>
        <begin position="1"/>
        <end position="22"/>
    </location>
</feature>
<dbReference type="EMBL" id="CP025544">
    <property type="protein sequence ID" value="AXK60683.1"/>
    <property type="molecule type" value="Genomic_DNA"/>
</dbReference>
<keyword evidence="5" id="KW-1185">Reference proteome</keyword>
<feature type="compositionally biased region" description="Basic and acidic residues" evidence="2">
    <location>
        <begin position="97"/>
        <end position="106"/>
    </location>
</feature>
<feature type="region of interest" description="Disordered" evidence="2">
    <location>
        <begin position="219"/>
        <end position="243"/>
    </location>
</feature>
<feature type="compositionally biased region" description="Low complexity" evidence="2">
    <location>
        <begin position="219"/>
        <end position="228"/>
    </location>
</feature>
<dbReference type="Proteomes" id="UP000254834">
    <property type="component" value="Chromosome"/>
</dbReference>
<keyword evidence="1" id="KW-0175">Coiled coil</keyword>
<dbReference type="KEGG" id="cdes:C0J27_02925"/>
<evidence type="ECO:0000256" key="1">
    <source>
        <dbReference type="SAM" id="Coils"/>
    </source>
</evidence>
<feature type="chain" id="PRO_5016583061" evidence="3">
    <location>
        <begin position="23"/>
        <end position="243"/>
    </location>
</feature>
<evidence type="ECO:0000256" key="3">
    <source>
        <dbReference type="SAM" id="SignalP"/>
    </source>
</evidence>
<reference evidence="4 5" key="1">
    <citation type="submission" date="2017-12" db="EMBL/GenBank/DDBJ databases">
        <title>Chromulinavorax destructans is a abundant pathogen of dominant heterotrophic picoflagllates.</title>
        <authorList>
            <person name="Deeg C.M."/>
            <person name="Zimmer M."/>
            <person name="Suttle C.A."/>
        </authorList>
    </citation>
    <scope>NUCLEOTIDE SEQUENCE [LARGE SCALE GENOMIC DNA]</scope>
    <source>
        <strain evidence="4 5">SeV1</strain>
    </source>
</reference>
<evidence type="ECO:0000256" key="2">
    <source>
        <dbReference type="SAM" id="MobiDB-lite"/>
    </source>
</evidence>
<feature type="region of interest" description="Disordered" evidence="2">
    <location>
        <begin position="97"/>
        <end position="121"/>
    </location>
</feature>
<protein>
    <submittedName>
        <fullName evidence="4">Uncharacterized protein</fullName>
    </submittedName>
</protein>
<proteinExistence type="predicted"/>
<sequence length="243" mass="26007">MKITKKLMIAAGLFFQLSNLQADLDVNQKQSFNDALGKLNNPQADSLSIKDAKAKVDALNIQDAAVSDSLKLYLTTNTITPSSKKAAFPKADLDSIKQKKDDDIKKSRPVATPAQEDTRDADLDAANERADKAEAAQQEAENKVTQLEAKFAALEKKVAESDSDIKKLVDAAKDKHGADKYIPLAQKAAESLKAAIESINDATEQEAVRKAVQAVLAPQAPAAASAQSGVNLGRLGKKARRKA</sequence>
<name>A0A345ZBL6_9BACT</name>
<dbReference type="AlphaFoldDB" id="A0A345ZBL6"/>
<gene>
    <name evidence="4" type="ORF">C0J27_02925</name>
</gene>
<feature type="coiled-coil region" evidence="1">
    <location>
        <begin position="123"/>
        <end position="205"/>
    </location>
</feature>
<dbReference type="RefSeq" id="WP_115585698.1">
    <property type="nucleotide sequence ID" value="NZ_CP025544.1"/>
</dbReference>
<evidence type="ECO:0000313" key="4">
    <source>
        <dbReference type="EMBL" id="AXK60683.1"/>
    </source>
</evidence>
<accession>A0A345ZBL6</accession>
<evidence type="ECO:0000313" key="5">
    <source>
        <dbReference type="Proteomes" id="UP000254834"/>
    </source>
</evidence>
<organism evidence="4 5">
    <name type="scientific">Candidatus Chromulinivorax destructor</name>
    <dbReference type="NCBI Taxonomy" id="2066483"/>
    <lineage>
        <taxon>Bacteria</taxon>
        <taxon>Candidatus Babelota</taxon>
        <taxon>Candidatus Babeliae</taxon>
        <taxon>Candidatus Babeliales</taxon>
        <taxon>Candidatus Chromulinivoraceae</taxon>
        <taxon>Candidatus Chromulinivorax</taxon>
    </lineage>
</organism>